<feature type="compositionally biased region" description="Basic and acidic residues" evidence="4">
    <location>
        <begin position="31"/>
        <end position="44"/>
    </location>
</feature>
<dbReference type="InterPro" id="IPR036388">
    <property type="entry name" value="WH-like_DNA-bd_sf"/>
</dbReference>
<dbReference type="SUPFAM" id="SSF46785">
    <property type="entry name" value="Winged helix' DNA-binding domain"/>
    <property type="match status" value="1"/>
</dbReference>
<dbReference type="PANTHER" id="PTHR42756:SF1">
    <property type="entry name" value="TRANSCRIPTIONAL REPRESSOR OF EMRAB OPERON"/>
    <property type="match status" value="1"/>
</dbReference>
<dbReference type="PRINTS" id="PR00598">
    <property type="entry name" value="HTHMARR"/>
</dbReference>
<organism evidence="6 7">
    <name type="scientific">Microbispora siamensis</name>
    <dbReference type="NCBI Taxonomy" id="564413"/>
    <lineage>
        <taxon>Bacteria</taxon>
        <taxon>Bacillati</taxon>
        <taxon>Actinomycetota</taxon>
        <taxon>Actinomycetes</taxon>
        <taxon>Streptosporangiales</taxon>
        <taxon>Streptosporangiaceae</taxon>
        <taxon>Microbispora</taxon>
    </lineage>
</organism>
<dbReference type="Proteomes" id="UP000660454">
    <property type="component" value="Unassembled WGS sequence"/>
</dbReference>
<dbReference type="PROSITE" id="PS01117">
    <property type="entry name" value="HTH_MARR_1"/>
    <property type="match status" value="1"/>
</dbReference>
<feature type="domain" description="HTH marR-type" evidence="5">
    <location>
        <begin position="50"/>
        <end position="182"/>
    </location>
</feature>
<dbReference type="PROSITE" id="PS50995">
    <property type="entry name" value="HTH_MARR_2"/>
    <property type="match status" value="1"/>
</dbReference>
<keyword evidence="3" id="KW-0804">Transcription</keyword>
<dbReference type="PANTHER" id="PTHR42756">
    <property type="entry name" value="TRANSCRIPTIONAL REGULATOR, MARR"/>
    <property type="match status" value="1"/>
</dbReference>
<accession>A0ABQ4GRF5</accession>
<dbReference type="Gene3D" id="1.10.10.10">
    <property type="entry name" value="Winged helix-like DNA-binding domain superfamily/Winged helix DNA-binding domain"/>
    <property type="match status" value="1"/>
</dbReference>
<evidence type="ECO:0000256" key="4">
    <source>
        <dbReference type="SAM" id="MobiDB-lite"/>
    </source>
</evidence>
<protein>
    <recommendedName>
        <fullName evidence="5">HTH marR-type domain-containing protein</fullName>
    </recommendedName>
</protein>
<dbReference type="Pfam" id="PF01047">
    <property type="entry name" value="MarR"/>
    <property type="match status" value="1"/>
</dbReference>
<keyword evidence="1" id="KW-0805">Transcription regulation</keyword>
<proteinExistence type="predicted"/>
<gene>
    <name evidence="6" type="ORF">Msi02_48330</name>
</gene>
<dbReference type="SMART" id="SM00347">
    <property type="entry name" value="HTH_MARR"/>
    <property type="match status" value="1"/>
</dbReference>
<dbReference type="EMBL" id="BOOF01000029">
    <property type="protein sequence ID" value="GIH64016.1"/>
    <property type="molecule type" value="Genomic_DNA"/>
</dbReference>
<dbReference type="InterPro" id="IPR023187">
    <property type="entry name" value="Tscrpt_reg_MarR-type_CS"/>
</dbReference>
<reference evidence="6 7" key="1">
    <citation type="submission" date="2021-01" db="EMBL/GenBank/DDBJ databases">
        <title>Whole genome shotgun sequence of Microbispora siamensis NBRC 104113.</title>
        <authorList>
            <person name="Komaki H."/>
            <person name="Tamura T."/>
        </authorList>
    </citation>
    <scope>NUCLEOTIDE SEQUENCE [LARGE SCALE GENOMIC DNA]</scope>
    <source>
        <strain evidence="6 7">NBRC 104113</strain>
    </source>
</reference>
<name>A0ABQ4GRF5_9ACTN</name>
<evidence type="ECO:0000259" key="5">
    <source>
        <dbReference type="PROSITE" id="PS50995"/>
    </source>
</evidence>
<keyword evidence="2" id="KW-0238">DNA-binding</keyword>
<evidence type="ECO:0000313" key="6">
    <source>
        <dbReference type="EMBL" id="GIH64016.1"/>
    </source>
</evidence>
<dbReference type="InterPro" id="IPR000835">
    <property type="entry name" value="HTH_MarR-typ"/>
</dbReference>
<sequence length="198" mass="22140">MQRARTVSVAFCRAVDGPPHTDAPSRAHGGRSVERKEAPMEGEGERWVPERYAAYWINHSSRKVIRLHELRLRPLGLSMANAAVLLTLAEGGPMSQKDLTRLARVEQPTMAEMLSRMERDGLVCRQRNPRDRRGSLFSVTDLARSRLDLVREALVQGERDALSGLTAEETEQLIRLLRRVAGNVDQAAAPLQSPERKG</sequence>
<evidence type="ECO:0000256" key="3">
    <source>
        <dbReference type="ARBA" id="ARBA00023163"/>
    </source>
</evidence>
<feature type="region of interest" description="Disordered" evidence="4">
    <location>
        <begin position="14"/>
        <end position="44"/>
    </location>
</feature>
<keyword evidence="7" id="KW-1185">Reference proteome</keyword>
<dbReference type="InterPro" id="IPR036390">
    <property type="entry name" value="WH_DNA-bd_sf"/>
</dbReference>
<comment type="caution">
    <text evidence="6">The sequence shown here is derived from an EMBL/GenBank/DDBJ whole genome shotgun (WGS) entry which is preliminary data.</text>
</comment>
<evidence type="ECO:0000256" key="2">
    <source>
        <dbReference type="ARBA" id="ARBA00023125"/>
    </source>
</evidence>
<evidence type="ECO:0000313" key="7">
    <source>
        <dbReference type="Proteomes" id="UP000660454"/>
    </source>
</evidence>
<evidence type="ECO:0000256" key="1">
    <source>
        <dbReference type="ARBA" id="ARBA00023015"/>
    </source>
</evidence>